<name>A0A484MUL0_9ASTE</name>
<dbReference type="Pfam" id="PF00076">
    <property type="entry name" value="RRM_1"/>
    <property type="match status" value="1"/>
</dbReference>
<dbReference type="GO" id="GO:0003723">
    <property type="term" value="F:RNA binding"/>
    <property type="evidence" value="ECO:0007669"/>
    <property type="project" value="UniProtKB-UniRule"/>
</dbReference>
<dbReference type="SUPFAM" id="SSF54928">
    <property type="entry name" value="RNA-binding domain, RBD"/>
    <property type="match status" value="1"/>
</dbReference>
<dbReference type="OrthoDB" id="439808at2759"/>
<sequence length="301" mass="31255">MAIMTTNLDDANTGRGGAGNQKPAAAAFGDTTLTKVFVGGLAWETPKEALSDHFHKFGEILEAVIISNKLTGRSKGYGFVTFKEAEAAKKACEDAAPMIHGRRANCNLASLGARRPRPPPQSSASPPPPQGPHVVVGPGAAAHPTSPANHVRLIYPAAAPPHPPPAAGIGALPPPYYHHNQYRQALPLYGFRPTYVATDLSCNHKVSYGGGAYFYPSGQQPHMVAAGGGCGGGANAFVPAAVSYGPLYQYSHYPQTLGLPAHVFYPTTVGPFPTVPASLFSKAPTTVGNVGGGVRMVVKGN</sequence>
<feature type="compositionally biased region" description="Pro residues" evidence="3">
    <location>
        <begin position="118"/>
        <end position="131"/>
    </location>
</feature>
<accession>A0A484MUL0</accession>
<feature type="region of interest" description="Disordered" evidence="3">
    <location>
        <begin position="1"/>
        <end position="24"/>
    </location>
</feature>
<protein>
    <recommendedName>
        <fullName evidence="4">RRM domain-containing protein</fullName>
    </recommendedName>
</protein>
<feature type="compositionally biased region" description="Polar residues" evidence="3">
    <location>
        <begin position="1"/>
        <end position="10"/>
    </location>
</feature>
<evidence type="ECO:0000259" key="4">
    <source>
        <dbReference type="PROSITE" id="PS50102"/>
    </source>
</evidence>
<dbReference type="EMBL" id="OOIL02004591">
    <property type="protein sequence ID" value="VFQ92633.1"/>
    <property type="molecule type" value="Genomic_DNA"/>
</dbReference>
<proteinExistence type="predicted"/>
<dbReference type="PANTHER" id="PTHR11176:SF46">
    <property type="entry name" value="RRM DOMAIN-CONTAINING PROTEIN"/>
    <property type="match status" value="1"/>
</dbReference>
<dbReference type="InterPro" id="IPR012677">
    <property type="entry name" value="Nucleotide-bd_a/b_plait_sf"/>
</dbReference>
<evidence type="ECO:0000256" key="2">
    <source>
        <dbReference type="PROSITE-ProRule" id="PRU00176"/>
    </source>
</evidence>
<dbReference type="PANTHER" id="PTHR11176">
    <property type="entry name" value="BOULE-RELATED"/>
    <property type="match status" value="1"/>
</dbReference>
<evidence type="ECO:0000256" key="3">
    <source>
        <dbReference type="SAM" id="MobiDB-lite"/>
    </source>
</evidence>
<evidence type="ECO:0000256" key="1">
    <source>
        <dbReference type="ARBA" id="ARBA00022884"/>
    </source>
</evidence>
<organism evidence="5 6">
    <name type="scientific">Cuscuta campestris</name>
    <dbReference type="NCBI Taxonomy" id="132261"/>
    <lineage>
        <taxon>Eukaryota</taxon>
        <taxon>Viridiplantae</taxon>
        <taxon>Streptophyta</taxon>
        <taxon>Embryophyta</taxon>
        <taxon>Tracheophyta</taxon>
        <taxon>Spermatophyta</taxon>
        <taxon>Magnoliopsida</taxon>
        <taxon>eudicotyledons</taxon>
        <taxon>Gunneridae</taxon>
        <taxon>Pentapetalae</taxon>
        <taxon>asterids</taxon>
        <taxon>lamiids</taxon>
        <taxon>Solanales</taxon>
        <taxon>Convolvulaceae</taxon>
        <taxon>Cuscuteae</taxon>
        <taxon>Cuscuta</taxon>
        <taxon>Cuscuta subgen. Grammica</taxon>
        <taxon>Cuscuta sect. Cleistogrammica</taxon>
    </lineage>
</organism>
<feature type="domain" description="RRM" evidence="4">
    <location>
        <begin position="34"/>
        <end position="111"/>
    </location>
</feature>
<evidence type="ECO:0000313" key="5">
    <source>
        <dbReference type="EMBL" id="VFQ92633.1"/>
    </source>
</evidence>
<keyword evidence="6" id="KW-1185">Reference proteome</keyword>
<dbReference type="SMART" id="SM00360">
    <property type="entry name" value="RRM"/>
    <property type="match status" value="1"/>
</dbReference>
<dbReference type="AlphaFoldDB" id="A0A484MUL0"/>
<dbReference type="InterPro" id="IPR035979">
    <property type="entry name" value="RBD_domain_sf"/>
</dbReference>
<dbReference type="InterPro" id="IPR000504">
    <property type="entry name" value="RRM_dom"/>
</dbReference>
<keyword evidence="1 2" id="KW-0694">RNA-binding</keyword>
<feature type="compositionally biased region" description="Low complexity" evidence="3">
    <location>
        <begin position="132"/>
        <end position="144"/>
    </location>
</feature>
<feature type="region of interest" description="Disordered" evidence="3">
    <location>
        <begin position="110"/>
        <end position="144"/>
    </location>
</feature>
<reference evidence="5 6" key="1">
    <citation type="submission" date="2018-04" db="EMBL/GenBank/DDBJ databases">
        <authorList>
            <person name="Vogel A."/>
        </authorList>
    </citation>
    <scope>NUCLEOTIDE SEQUENCE [LARGE SCALE GENOMIC DNA]</scope>
</reference>
<dbReference type="Proteomes" id="UP000595140">
    <property type="component" value="Unassembled WGS sequence"/>
</dbReference>
<dbReference type="PROSITE" id="PS50102">
    <property type="entry name" value="RRM"/>
    <property type="match status" value="1"/>
</dbReference>
<evidence type="ECO:0000313" key="6">
    <source>
        <dbReference type="Proteomes" id="UP000595140"/>
    </source>
</evidence>
<gene>
    <name evidence="5" type="ORF">CCAM_LOCUS34409</name>
</gene>
<dbReference type="FunFam" id="3.30.70.330:FF:000440">
    <property type="entry name" value="Putative RNA-binding protein ARP1"/>
    <property type="match status" value="1"/>
</dbReference>
<dbReference type="Gene3D" id="3.30.70.330">
    <property type="match status" value="1"/>
</dbReference>